<protein>
    <recommendedName>
        <fullName evidence="6">4-amino-4-deoxy-L-arabinose transferase</fullName>
    </recommendedName>
</protein>
<accession>A0A853JT57</accession>
<dbReference type="RefSeq" id="WP_180494396.1">
    <property type="nucleotide sequence ID" value="NZ_JACCKS010000061.1"/>
</dbReference>
<feature type="non-terminal residue" evidence="4">
    <location>
        <position position="1"/>
    </location>
</feature>
<dbReference type="Proteomes" id="UP000586254">
    <property type="component" value="Unassembled WGS sequence"/>
</dbReference>
<feature type="transmembrane region" description="Helical" evidence="1">
    <location>
        <begin position="126"/>
        <end position="145"/>
    </location>
</feature>
<name>A0A853JT57_9FIRM</name>
<feature type="transmembrane region" description="Helical" evidence="1">
    <location>
        <begin position="390"/>
        <end position="406"/>
    </location>
</feature>
<feature type="transmembrane region" description="Helical" evidence="1">
    <location>
        <begin position="326"/>
        <end position="345"/>
    </location>
</feature>
<feature type="transmembrane region" description="Helical" evidence="1">
    <location>
        <begin position="418"/>
        <end position="436"/>
    </location>
</feature>
<feature type="transmembrane region" description="Helical" evidence="1">
    <location>
        <begin position="252"/>
        <end position="273"/>
    </location>
</feature>
<feature type="transmembrane region" description="Helical" evidence="1">
    <location>
        <begin position="12"/>
        <end position="28"/>
    </location>
</feature>
<dbReference type="EMBL" id="JACCKS010000061">
    <property type="protein sequence ID" value="NZA40443.1"/>
    <property type="molecule type" value="Genomic_DNA"/>
</dbReference>
<feature type="transmembrane region" description="Helical" evidence="1">
    <location>
        <begin position="175"/>
        <end position="193"/>
    </location>
</feature>
<organism evidence="4 5">
    <name type="scientific">Eubacterium callanderi</name>
    <dbReference type="NCBI Taxonomy" id="53442"/>
    <lineage>
        <taxon>Bacteria</taxon>
        <taxon>Bacillati</taxon>
        <taxon>Bacillota</taxon>
        <taxon>Clostridia</taxon>
        <taxon>Eubacteriales</taxon>
        <taxon>Eubacteriaceae</taxon>
        <taxon>Eubacterium</taxon>
    </lineage>
</organism>
<keyword evidence="1" id="KW-0812">Transmembrane</keyword>
<evidence type="ECO:0000259" key="3">
    <source>
        <dbReference type="Pfam" id="PF24677"/>
    </source>
</evidence>
<feature type="transmembrane region" description="Helical" evidence="1">
    <location>
        <begin position="471"/>
        <end position="490"/>
    </location>
</feature>
<proteinExistence type="predicted"/>
<dbReference type="AlphaFoldDB" id="A0A853JT57"/>
<feature type="transmembrane region" description="Helical" evidence="1">
    <location>
        <begin position="223"/>
        <end position="240"/>
    </location>
</feature>
<dbReference type="Pfam" id="PF24677">
    <property type="entry name" value="DUF7657"/>
    <property type="match status" value="1"/>
</dbReference>
<evidence type="ECO:0000313" key="5">
    <source>
        <dbReference type="Proteomes" id="UP000586254"/>
    </source>
</evidence>
<feature type="domain" description="DUF7654" evidence="2">
    <location>
        <begin position="500"/>
        <end position="637"/>
    </location>
</feature>
<keyword evidence="1" id="KW-0472">Membrane</keyword>
<reference evidence="4 5" key="1">
    <citation type="submission" date="2020-07" db="EMBL/GenBank/DDBJ databases">
        <title>Organ Donor 1.</title>
        <authorList>
            <person name="Marsh A.J."/>
            <person name="Azcarate-Peril M.A."/>
        </authorList>
    </citation>
    <scope>NUCLEOTIDE SEQUENCE [LARGE SCALE GENOMIC DNA]</scope>
    <source>
        <strain evidence="4 5">AMC0717</strain>
    </source>
</reference>
<evidence type="ECO:0000256" key="1">
    <source>
        <dbReference type="SAM" id="Phobius"/>
    </source>
</evidence>
<evidence type="ECO:0000259" key="2">
    <source>
        <dbReference type="Pfam" id="PF24672"/>
    </source>
</evidence>
<gene>
    <name evidence="4" type="ORF">H0N91_20555</name>
</gene>
<feature type="transmembrane region" description="Helical" evidence="1">
    <location>
        <begin position="448"/>
        <end position="464"/>
    </location>
</feature>
<evidence type="ECO:0008006" key="6">
    <source>
        <dbReference type="Google" id="ProtNLM"/>
    </source>
</evidence>
<dbReference type="InterPro" id="IPR056074">
    <property type="entry name" value="DUF7657"/>
</dbReference>
<comment type="caution">
    <text evidence="4">The sequence shown here is derived from an EMBL/GenBank/DDBJ whole genome shotgun (WGS) entry which is preliminary data.</text>
</comment>
<evidence type="ECO:0000313" key="4">
    <source>
        <dbReference type="EMBL" id="NZA40443.1"/>
    </source>
</evidence>
<dbReference type="InterPro" id="IPR056071">
    <property type="entry name" value="DUF7654"/>
</dbReference>
<feature type="domain" description="DUF7657" evidence="3">
    <location>
        <begin position="11"/>
        <end position="407"/>
    </location>
</feature>
<dbReference type="Pfam" id="PF24672">
    <property type="entry name" value="DUF7654"/>
    <property type="match status" value="1"/>
</dbReference>
<feature type="transmembrane region" description="Helical" evidence="1">
    <location>
        <begin position="200"/>
        <end position="217"/>
    </location>
</feature>
<sequence length="638" mass="72660">KKMYNWLFSKRYWISLVILLFLTVNQYHGSSIAMFDEYVQTGQGTEYTQPVLGTPRAIRSDEWLVYTPNRLSAQYGDDAYSQYNDIMRATATPNLLAGNMFFSYASLVNPFVIAIFLLGQTFGQSVVWYGTIILTFLVSIEMCMIISRKNKLVSVMGGCIIVFSGYYQWWLGINVVGWVLGAQGAIVCGYHFIQSKKISSKLLLGIGLGIAIAYFVTSLYPAWQVPVGYLFLGILIWIVFENRNRIKCFSFWEWVILVCSFLFAISLICYYFYADIEYLKSIMTTVYPGNRISTGGEGGTLSKLFWWFYNPLFQMPGKNFINPSEGGAYITLFPIPLIVALWYLIKEKQKDILTVILLIISLFLGSYILLGWPEFLAKITLMSYSTSKRAVDILGITQVYLLIAVLSRFKPSKKVPQLVAIAIIGVVLPIYILLNLQKFPEVGVPTKYIIFLSVVFCIFSYGVMVELPKRVYTRIIICLSVFALMTGIFVHPIQKGFDAVYSKPLSYKIQEIVEVDPKAKWLAIVESIVPQQFLVANGAATINSTNVMPNLELWNTLDPTKKYNDIYNRYSHVTIELTDGETTFELLSLDSIKLNLSYNDIPKTGVTYIYTEKPLEEKDNFKCELIYNEHGGYIYKIN</sequence>
<keyword evidence="1" id="KW-1133">Transmembrane helix</keyword>
<feature type="transmembrane region" description="Helical" evidence="1">
    <location>
        <begin position="101"/>
        <end position="120"/>
    </location>
</feature>
<feature type="transmembrane region" description="Helical" evidence="1">
    <location>
        <begin position="352"/>
        <end position="370"/>
    </location>
</feature>